<accession>A0A4R7FP60</accession>
<dbReference type="AlphaFoldDB" id="A0A4R7FP60"/>
<reference evidence="1 2" key="1">
    <citation type="submission" date="2019-03" db="EMBL/GenBank/DDBJ databases">
        <title>Genomic Encyclopedia of Archaeal and Bacterial Type Strains, Phase II (KMG-II): from individual species to whole genera.</title>
        <authorList>
            <person name="Goeker M."/>
        </authorList>
    </citation>
    <scope>NUCLEOTIDE SEQUENCE [LARGE SCALE GENOMIC DNA]</scope>
    <source>
        <strain evidence="1 2">DSM 24782</strain>
    </source>
</reference>
<keyword evidence="2" id="KW-1185">Reference proteome</keyword>
<protein>
    <recommendedName>
        <fullName evidence="3">Cthe-2314-like HEPN domain-containing protein</fullName>
    </recommendedName>
</protein>
<evidence type="ECO:0000313" key="1">
    <source>
        <dbReference type="EMBL" id="TDS79520.1"/>
    </source>
</evidence>
<proteinExistence type="predicted"/>
<gene>
    <name evidence="1" type="ORF">CLV52_0049</name>
</gene>
<evidence type="ECO:0008006" key="3">
    <source>
        <dbReference type="Google" id="ProtNLM"/>
    </source>
</evidence>
<dbReference type="EMBL" id="SOAM01000001">
    <property type="protein sequence ID" value="TDS79520.1"/>
    <property type="molecule type" value="Genomic_DNA"/>
</dbReference>
<name>A0A4R7FP60_9MICO</name>
<dbReference type="Proteomes" id="UP000295344">
    <property type="component" value="Unassembled WGS sequence"/>
</dbReference>
<comment type="caution">
    <text evidence="1">The sequence shown here is derived from an EMBL/GenBank/DDBJ whole genome shotgun (WGS) entry which is preliminary data.</text>
</comment>
<sequence length="277" mass="30897">MAWDPPREAIEVSTRIFEEELAPPSLEGFMLGIDRSMAAPVEGDLYDDALNDLVRLVDEYRFEVATAALYIEALGRELALLNETSRTAAHLGISPKAMAFLSSNVSTYTPPHVLLESPETRIPATRLLGGWWAGQLIDSALLRGLSSLDRVATMLALRDGSTLDANRLPVFRRDSLKKLRRWRGQAEWDRLRGLLNHPLFDYVKQYRDGFVHRRREPIELHGEHVAVWRGEDGKSGIYRGMDPGMQLGLAVEFFRLVLSPAVEAAGALIGAISPPLE</sequence>
<evidence type="ECO:0000313" key="2">
    <source>
        <dbReference type="Proteomes" id="UP000295344"/>
    </source>
</evidence>
<organism evidence="1 2">
    <name type="scientific">Amnibacterium kyonggiense</name>
    <dbReference type="NCBI Taxonomy" id="595671"/>
    <lineage>
        <taxon>Bacteria</taxon>
        <taxon>Bacillati</taxon>
        <taxon>Actinomycetota</taxon>
        <taxon>Actinomycetes</taxon>
        <taxon>Micrococcales</taxon>
        <taxon>Microbacteriaceae</taxon>
        <taxon>Amnibacterium</taxon>
    </lineage>
</organism>
<dbReference type="RefSeq" id="WP_133763779.1">
    <property type="nucleotide sequence ID" value="NZ_BAAARP010000001.1"/>
</dbReference>